<proteinExistence type="predicted"/>
<feature type="region of interest" description="Disordered" evidence="1">
    <location>
        <begin position="77"/>
        <end position="120"/>
    </location>
</feature>
<accession>A0A8X6QM97</accession>
<dbReference type="Proteomes" id="UP000887013">
    <property type="component" value="Unassembled WGS sequence"/>
</dbReference>
<evidence type="ECO:0000313" key="3">
    <source>
        <dbReference type="Proteomes" id="UP000887013"/>
    </source>
</evidence>
<comment type="caution">
    <text evidence="2">The sequence shown here is derived from an EMBL/GenBank/DDBJ whole genome shotgun (WGS) entry which is preliminary data.</text>
</comment>
<name>A0A8X6QM97_NEPPI</name>
<reference evidence="2" key="1">
    <citation type="submission" date="2020-08" db="EMBL/GenBank/DDBJ databases">
        <title>Multicomponent nature underlies the extraordinary mechanical properties of spider dragline silk.</title>
        <authorList>
            <person name="Kono N."/>
            <person name="Nakamura H."/>
            <person name="Mori M."/>
            <person name="Yoshida Y."/>
            <person name="Ohtoshi R."/>
            <person name="Malay A.D."/>
            <person name="Moran D.A.P."/>
            <person name="Tomita M."/>
            <person name="Numata K."/>
            <person name="Arakawa K."/>
        </authorList>
    </citation>
    <scope>NUCLEOTIDE SEQUENCE</scope>
</reference>
<dbReference type="AlphaFoldDB" id="A0A8X6QM97"/>
<dbReference type="EMBL" id="BMAW01129966">
    <property type="protein sequence ID" value="GFU32786.1"/>
    <property type="molecule type" value="Genomic_DNA"/>
</dbReference>
<evidence type="ECO:0000256" key="1">
    <source>
        <dbReference type="SAM" id="MobiDB-lite"/>
    </source>
</evidence>
<protein>
    <submittedName>
        <fullName evidence="2">Uncharacterized protein</fullName>
    </submittedName>
</protein>
<organism evidence="2 3">
    <name type="scientific">Nephila pilipes</name>
    <name type="common">Giant wood spider</name>
    <name type="synonym">Nephila maculata</name>
    <dbReference type="NCBI Taxonomy" id="299642"/>
    <lineage>
        <taxon>Eukaryota</taxon>
        <taxon>Metazoa</taxon>
        <taxon>Ecdysozoa</taxon>
        <taxon>Arthropoda</taxon>
        <taxon>Chelicerata</taxon>
        <taxon>Arachnida</taxon>
        <taxon>Araneae</taxon>
        <taxon>Araneomorphae</taxon>
        <taxon>Entelegynae</taxon>
        <taxon>Araneoidea</taxon>
        <taxon>Nephilidae</taxon>
        <taxon>Nephila</taxon>
    </lineage>
</organism>
<gene>
    <name evidence="2" type="ORF">NPIL_432231</name>
</gene>
<sequence>MDTANNTEVCELTDIDMRDLNLEEALNRVEFLTDSKSCETYCDYREQLIYNYSRQNSETMHFVSTSSDEESEIDTVANNPTPVITPANLDKNPTGDNESDGNDGFTVVNRKKKSPSNCYR</sequence>
<evidence type="ECO:0000313" key="2">
    <source>
        <dbReference type="EMBL" id="GFU32786.1"/>
    </source>
</evidence>
<keyword evidence="3" id="KW-1185">Reference proteome</keyword>